<dbReference type="Proteomes" id="UP000238655">
    <property type="component" value="Chromosome 1"/>
</dbReference>
<feature type="region of interest" description="Disordered" evidence="1">
    <location>
        <begin position="1"/>
        <end position="22"/>
    </location>
</feature>
<evidence type="ECO:0000256" key="1">
    <source>
        <dbReference type="SAM" id="MobiDB-lite"/>
    </source>
</evidence>
<gene>
    <name evidence="2" type="ORF">C3743_26935</name>
</gene>
<dbReference type="EMBL" id="PQVP01000002">
    <property type="protein sequence ID" value="POZ83703.1"/>
    <property type="molecule type" value="Genomic_DNA"/>
</dbReference>
<evidence type="ECO:0000313" key="2">
    <source>
        <dbReference type="EMBL" id="POZ83703.1"/>
    </source>
</evidence>
<organism evidence="2 3">
    <name type="scientific">Burkholderia contaminans</name>
    <dbReference type="NCBI Taxonomy" id="488447"/>
    <lineage>
        <taxon>Bacteria</taxon>
        <taxon>Pseudomonadati</taxon>
        <taxon>Pseudomonadota</taxon>
        <taxon>Betaproteobacteria</taxon>
        <taxon>Burkholderiales</taxon>
        <taxon>Burkholderiaceae</taxon>
        <taxon>Burkholderia</taxon>
        <taxon>Burkholderia cepacia complex</taxon>
    </lineage>
</organism>
<protein>
    <submittedName>
        <fullName evidence="2">Uncharacterized protein</fullName>
    </submittedName>
</protein>
<feature type="region of interest" description="Disordered" evidence="1">
    <location>
        <begin position="82"/>
        <end position="123"/>
    </location>
</feature>
<name>A0A2S5DX61_9BURK</name>
<proteinExistence type="predicted"/>
<accession>A0A2S5DX61</accession>
<comment type="caution">
    <text evidence="2">The sequence shown here is derived from an EMBL/GenBank/DDBJ whole genome shotgun (WGS) entry which is preliminary data.</text>
</comment>
<reference evidence="2 3" key="1">
    <citation type="submission" date="2018-01" db="EMBL/GenBank/DDBJ databases">
        <title>Successful Treatment of Persistent Burkholderia cepacia Bacteremia with Ceftazidime-Avibactam.</title>
        <authorList>
            <person name="Tamma P."/>
            <person name="Fan Y."/>
            <person name="Bergman Y."/>
            <person name="Sick-Samuels A."/>
            <person name="Hsu A."/>
            <person name="Timp W."/>
            <person name="Simner P."/>
        </authorList>
    </citation>
    <scope>NUCLEOTIDE SEQUENCE [LARGE SCALE GENOMIC DNA]</scope>
    <source>
        <strain evidence="2 3">170816</strain>
    </source>
</reference>
<evidence type="ECO:0000313" key="3">
    <source>
        <dbReference type="Proteomes" id="UP000238655"/>
    </source>
</evidence>
<dbReference type="AlphaFoldDB" id="A0A2S5DX61"/>
<sequence length="123" mass="12557">MSRALSGPSSCGGARREPAGSAREWWLSGVTARKPLIPEETAALPHAGFATCHAAFATSPAGAPAAAPSSFSLFNSLKKKKKENREAAATSRHRAPRVGAALPSVAGEAASSRHGFHAAATPE</sequence>